<dbReference type="AlphaFoldDB" id="A0AAE1S545"/>
<dbReference type="Proteomes" id="UP001291623">
    <property type="component" value="Unassembled WGS sequence"/>
</dbReference>
<evidence type="ECO:0000313" key="2">
    <source>
        <dbReference type="Proteomes" id="UP001291623"/>
    </source>
</evidence>
<organism evidence="1 2">
    <name type="scientific">Anisodus tanguticus</name>
    <dbReference type="NCBI Taxonomy" id="243964"/>
    <lineage>
        <taxon>Eukaryota</taxon>
        <taxon>Viridiplantae</taxon>
        <taxon>Streptophyta</taxon>
        <taxon>Embryophyta</taxon>
        <taxon>Tracheophyta</taxon>
        <taxon>Spermatophyta</taxon>
        <taxon>Magnoliopsida</taxon>
        <taxon>eudicotyledons</taxon>
        <taxon>Gunneridae</taxon>
        <taxon>Pentapetalae</taxon>
        <taxon>asterids</taxon>
        <taxon>lamiids</taxon>
        <taxon>Solanales</taxon>
        <taxon>Solanaceae</taxon>
        <taxon>Solanoideae</taxon>
        <taxon>Hyoscyameae</taxon>
        <taxon>Anisodus</taxon>
    </lineage>
</organism>
<gene>
    <name evidence="1" type="ORF">RND71_018613</name>
</gene>
<proteinExistence type="predicted"/>
<accession>A0AAE1S545</accession>
<comment type="caution">
    <text evidence="1">The sequence shown here is derived from an EMBL/GenBank/DDBJ whole genome shotgun (WGS) entry which is preliminary data.</text>
</comment>
<reference evidence="1" key="1">
    <citation type="submission" date="2023-12" db="EMBL/GenBank/DDBJ databases">
        <title>Genome assembly of Anisodus tanguticus.</title>
        <authorList>
            <person name="Wang Y.-J."/>
        </authorList>
    </citation>
    <scope>NUCLEOTIDE SEQUENCE</scope>
    <source>
        <strain evidence="1">KB-2021</strain>
        <tissue evidence="1">Leaf</tissue>
    </source>
</reference>
<evidence type="ECO:0000313" key="1">
    <source>
        <dbReference type="EMBL" id="KAK4363372.1"/>
    </source>
</evidence>
<keyword evidence="2" id="KW-1185">Reference proteome</keyword>
<name>A0AAE1S545_9SOLA</name>
<sequence length="69" mass="7914">MIGILLKVPMLNNNSLISPFFVSLSLVPKNNTAYVHLNTKDSFETPNLDSIFLENITRFNYQKQVNENL</sequence>
<dbReference type="EMBL" id="JAVYJV010000009">
    <property type="protein sequence ID" value="KAK4363372.1"/>
    <property type="molecule type" value="Genomic_DNA"/>
</dbReference>
<protein>
    <submittedName>
        <fullName evidence="1">Uncharacterized protein</fullName>
    </submittedName>
</protein>